<sequence length="447" mass="47114">MRRTEPASMVPGARAWRGGLQAGPGRPLLLRVVLAESDRVGLVGSIDIPAQGISAFPLLVERGEDRAWRLRMVVGLDAVMELVEAEDGERLEGRFRQGPADLPLELLRDPTFEPALPQLRRPQHPTRPFPYEEREVVVEHPQGHRLAGTLTLPPGASPDAPVAAAVLVTGSGPQDRDETILGHKPFLVIADALTRAGIAVLRYDDRGCFESTGEFAGASTLDFASDAAEAVRFLQALPEIDAARVGVIGHSEGGIVAPIVAGMLEVGKGEGDAPGPRLGFVVSLAGPGVPGHEIIRVQIRALMEAAETPAEVVDAIAAAQGRLLDLVLADADLAEAERAALELITLQGQASGMLGGELGDGPGDGPGDERDESEQRVIAETLREVAARTAAEMQGPWMRTFLSLDPAPHLAALRVPTLVLLAELDRQVDLVQNEAPIRAALAASGAP</sequence>
<dbReference type="GO" id="GO:0004252">
    <property type="term" value="F:serine-type endopeptidase activity"/>
    <property type="evidence" value="ECO:0007669"/>
    <property type="project" value="InterPro"/>
</dbReference>
<dbReference type="AlphaFoldDB" id="A0A0B4ZTV6"/>
<dbReference type="Gene3D" id="3.40.50.1820">
    <property type="entry name" value="alpha/beta hydrolase"/>
    <property type="match status" value="1"/>
</dbReference>
<protein>
    <submittedName>
        <fullName evidence="4">Esterase lipase</fullName>
    </submittedName>
</protein>
<dbReference type="PANTHER" id="PTHR43265:SF1">
    <property type="entry name" value="ESTERASE ESTD"/>
    <property type="match status" value="1"/>
</dbReference>
<dbReference type="EMBL" id="KP262435">
    <property type="protein sequence ID" value="AJD73952.1"/>
    <property type="molecule type" value="Genomic_DNA"/>
</dbReference>
<dbReference type="InterPro" id="IPR002471">
    <property type="entry name" value="Pept_S9_AS"/>
</dbReference>
<accession>A0A0B4ZTV6</accession>
<feature type="compositionally biased region" description="Gly residues" evidence="2">
    <location>
        <begin position="354"/>
        <end position="365"/>
    </location>
</feature>
<dbReference type="SUPFAM" id="SSF53474">
    <property type="entry name" value="alpha/beta-Hydrolases"/>
    <property type="match status" value="1"/>
</dbReference>
<organism evidence="4">
    <name type="scientific">uncultured microorganism</name>
    <dbReference type="NCBI Taxonomy" id="358574"/>
    <lineage>
        <taxon>unclassified sequences</taxon>
        <taxon>environmental samples</taxon>
    </lineage>
</organism>
<dbReference type="PANTHER" id="PTHR43265">
    <property type="entry name" value="ESTERASE ESTD"/>
    <property type="match status" value="1"/>
</dbReference>
<dbReference type="PROSITE" id="PS00708">
    <property type="entry name" value="PRO_ENDOPEP_SER"/>
    <property type="match status" value="1"/>
</dbReference>
<evidence type="ECO:0000259" key="3">
    <source>
        <dbReference type="Pfam" id="PF02129"/>
    </source>
</evidence>
<keyword evidence="1" id="KW-0378">Hydrolase</keyword>
<dbReference type="InterPro" id="IPR029058">
    <property type="entry name" value="AB_hydrolase_fold"/>
</dbReference>
<evidence type="ECO:0000256" key="1">
    <source>
        <dbReference type="ARBA" id="ARBA00022801"/>
    </source>
</evidence>
<name>A0A0B4ZTV6_9ZZZZ</name>
<dbReference type="InterPro" id="IPR053145">
    <property type="entry name" value="AB_hydrolase_Est10"/>
</dbReference>
<feature type="region of interest" description="Disordered" evidence="2">
    <location>
        <begin position="354"/>
        <end position="374"/>
    </location>
</feature>
<proteinExistence type="predicted"/>
<dbReference type="InterPro" id="IPR000383">
    <property type="entry name" value="Xaa-Pro-like_dom"/>
</dbReference>
<feature type="non-terminal residue" evidence="4">
    <location>
        <position position="447"/>
    </location>
</feature>
<reference evidence="4" key="1">
    <citation type="submission" date="2014-12" db="EMBL/GenBank/DDBJ databases">
        <title>Screening of lipase, protease and cellulase gene production in a fosmid metagenomic library from Lake Elementaita.</title>
        <authorList>
            <person name="Akanga J.O."/>
            <person name="Boga H.I."/>
            <person name="Klenk H.-P."/>
        </authorList>
    </citation>
    <scope>NUCLEOTIDE SEQUENCE</scope>
</reference>
<dbReference type="Pfam" id="PF02129">
    <property type="entry name" value="Peptidase_S15"/>
    <property type="match status" value="1"/>
</dbReference>
<evidence type="ECO:0000313" key="4">
    <source>
        <dbReference type="EMBL" id="AJD73952.1"/>
    </source>
</evidence>
<evidence type="ECO:0000256" key="2">
    <source>
        <dbReference type="SAM" id="MobiDB-lite"/>
    </source>
</evidence>
<dbReference type="GO" id="GO:0052689">
    <property type="term" value="F:carboxylic ester hydrolase activity"/>
    <property type="evidence" value="ECO:0007669"/>
    <property type="project" value="TreeGrafter"/>
</dbReference>
<dbReference type="GO" id="GO:0006508">
    <property type="term" value="P:proteolysis"/>
    <property type="evidence" value="ECO:0007669"/>
    <property type="project" value="InterPro"/>
</dbReference>
<feature type="domain" description="Xaa-Pro dipeptidyl-peptidase-like" evidence="3">
    <location>
        <begin position="185"/>
        <end position="261"/>
    </location>
</feature>